<feature type="compositionally biased region" description="Polar residues" evidence="1">
    <location>
        <begin position="219"/>
        <end position="247"/>
    </location>
</feature>
<proteinExistence type="predicted"/>
<dbReference type="AlphaFoldDB" id="A0A3S5AIF0"/>
<comment type="caution">
    <text evidence="2">The sequence shown here is derived from an EMBL/GenBank/DDBJ whole genome shotgun (WGS) entry which is preliminary data.</text>
</comment>
<evidence type="ECO:0000313" key="2">
    <source>
        <dbReference type="EMBL" id="VEL37791.1"/>
    </source>
</evidence>
<name>A0A3S5AIF0_9PLAT</name>
<keyword evidence="3" id="KW-1185">Reference proteome</keyword>
<protein>
    <submittedName>
        <fullName evidence="2">Uncharacterized protein</fullName>
    </submittedName>
</protein>
<dbReference type="Proteomes" id="UP000784294">
    <property type="component" value="Unassembled WGS sequence"/>
</dbReference>
<feature type="region of interest" description="Disordered" evidence="1">
    <location>
        <begin position="215"/>
        <end position="247"/>
    </location>
</feature>
<accession>A0A3S5AIF0</accession>
<organism evidence="2 3">
    <name type="scientific">Protopolystoma xenopodis</name>
    <dbReference type="NCBI Taxonomy" id="117903"/>
    <lineage>
        <taxon>Eukaryota</taxon>
        <taxon>Metazoa</taxon>
        <taxon>Spiralia</taxon>
        <taxon>Lophotrochozoa</taxon>
        <taxon>Platyhelminthes</taxon>
        <taxon>Monogenea</taxon>
        <taxon>Polyopisthocotylea</taxon>
        <taxon>Polystomatidea</taxon>
        <taxon>Polystomatidae</taxon>
        <taxon>Protopolystoma</taxon>
    </lineage>
</organism>
<evidence type="ECO:0000313" key="3">
    <source>
        <dbReference type="Proteomes" id="UP000784294"/>
    </source>
</evidence>
<dbReference type="EMBL" id="CAAALY010255982">
    <property type="protein sequence ID" value="VEL37791.1"/>
    <property type="molecule type" value="Genomic_DNA"/>
</dbReference>
<evidence type="ECO:0000256" key="1">
    <source>
        <dbReference type="SAM" id="MobiDB-lite"/>
    </source>
</evidence>
<sequence length="247" mass="24984">MRTTGFNQPAGPSVASASSYASSNTTAAFGIGKRYLLVGGSSLIPSPTTAAFGSLEGSESIELSMTGTKPPVFGIDTSGPHLVASQLPQIVSTKHSGDMDLDSGFSNIVLPGGLISCSASNSESFLDGHHLASSITSPNKVHISLTAATGIPTTLRNTSSPSSPGQVQLHCDQTDLLVYSSSTHAVRSAPTDRDPLGDEEATRAGCVLLQAAAVAVGASQTSEPDPEASNSTTEPITKGTQATPVAS</sequence>
<reference evidence="2" key="1">
    <citation type="submission" date="2018-11" db="EMBL/GenBank/DDBJ databases">
        <authorList>
            <consortium name="Pathogen Informatics"/>
        </authorList>
    </citation>
    <scope>NUCLEOTIDE SEQUENCE</scope>
</reference>
<gene>
    <name evidence="2" type="ORF">PXEA_LOCUS31231</name>
</gene>